<name>A0A385EX84_ACIBA</name>
<dbReference type="AlphaFoldDB" id="A0A385EX84"/>
<protein>
    <submittedName>
        <fullName evidence="1">Uncharacterized protein</fullName>
    </submittedName>
</protein>
<organism evidence="1">
    <name type="scientific">Acinetobacter baumannii WM99c</name>
    <dbReference type="NCBI Taxonomy" id="945555"/>
    <lineage>
        <taxon>Bacteria</taxon>
        <taxon>Pseudomonadati</taxon>
        <taxon>Pseudomonadota</taxon>
        <taxon>Gammaproteobacteria</taxon>
        <taxon>Moraxellales</taxon>
        <taxon>Moraxellaceae</taxon>
        <taxon>Acinetobacter</taxon>
        <taxon>Acinetobacter calcoaceticus/baumannii complex</taxon>
    </lineage>
</organism>
<accession>A0A385EX84</accession>
<gene>
    <name evidence="1" type="ORF">BSF95_02304</name>
</gene>
<proteinExistence type="predicted"/>
<evidence type="ECO:0000313" key="1">
    <source>
        <dbReference type="EMBL" id="AXQ90676.1"/>
    </source>
</evidence>
<reference evidence="1" key="1">
    <citation type="submission" date="2018-08" db="EMBL/GenBank/DDBJ databases">
        <title>Complete genome sequence of Acinetobacter baumannii strain WM99c.</title>
        <authorList>
            <person name="Nigro S.J."/>
            <person name="Wick R.R."/>
            <person name="Holt K.E."/>
            <person name="Hall R.M."/>
        </authorList>
    </citation>
    <scope>NUCLEOTIDE SEQUENCE</scope>
    <source>
        <strain evidence="1">WM99c</strain>
    </source>
</reference>
<sequence length="56" mass="6127">MDPATGAMYKLAPKDINTVLEAQNLVGEAKQKPTLTVMLAQDIPEQMMARAVQINK</sequence>
<dbReference type="EMBL" id="CP031743">
    <property type="protein sequence ID" value="AXQ90676.1"/>
    <property type="molecule type" value="Genomic_DNA"/>
</dbReference>